<dbReference type="InterPro" id="IPR039425">
    <property type="entry name" value="RNA_pol_sigma-70-like"/>
</dbReference>
<dbReference type="Gene3D" id="1.10.1740.10">
    <property type="match status" value="1"/>
</dbReference>
<dbReference type="Proteomes" id="UP000001868">
    <property type="component" value="Chromosome"/>
</dbReference>
<proteinExistence type="inferred from homology"/>
<dbReference type="eggNOG" id="COG1595">
    <property type="taxonomic scope" value="Bacteria"/>
</dbReference>
<dbReference type="InterPro" id="IPR014284">
    <property type="entry name" value="RNA_pol_sigma-70_dom"/>
</dbReference>
<protein>
    <submittedName>
        <fullName evidence="7">RNA polymerase sigma-70 factor,ECF subfamily</fullName>
    </submittedName>
</protein>
<dbReference type="GO" id="GO:0016987">
    <property type="term" value="F:sigma factor activity"/>
    <property type="evidence" value="ECO:0007669"/>
    <property type="project" value="UniProtKB-KW"/>
</dbReference>
<dbReference type="SUPFAM" id="SSF88946">
    <property type="entry name" value="Sigma2 domain of RNA polymerase sigma factors"/>
    <property type="match status" value="1"/>
</dbReference>
<gene>
    <name evidence="7" type="ordered locus">PHZ_c2171</name>
</gene>
<dbReference type="Pfam" id="PF08281">
    <property type="entry name" value="Sigma70_r4_2"/>
    <property type="match status" value="1"/>
</dbReference>
<sequence>MTGGERWASALGSWGNEVNRRAVEGLREHEQRDHRWISPPKLQLTDVALGEPCPLGQLLLRKAACKAQAPYIAPDQSPHIHAAKLDGADGSGLSTIVDIRQVPAVSLGKALDRSHSDAAEIVTATDAGLLFRQHRSWLQSFLARRFGAELAEDLVQEAFSRCARVSGAISNPRALLATLARRAAADQFRRERAPETVGVAEPEGGYLPDQLERVLVQQLVRELPPKVREVYLLVRVVGLTYAEAAERCGISVKRVEARMTEAHKRFAALMRD</sequence>
<dbReference type="GO" id="GO:0006352">
    <property type="term" value="P:DNA-templated transcription initiation"/>
    <property type="evidence" value="ECO:0007669"/>
    <property type="project" value="InterPro"/>
</dbReference>
<evidence type="ECO:0000256" key="1">
    <source>
        <dbReference type="ARBA" id="ARBA00010641"/>
    </source>
</evidence>
<dbReference type="HOGENOM" id="CLU_1022526_0_0_5"/>
<accession>B4REQ6</accession>
<evidence type="ECO:0000313" key="7">
    <source>
        <dbReference type="EMBL" id="ACG78582.1"/>
    </source>
</evidence>
<evidence type="ECO:0000256" key="4">
    <source>
        <dbReference type="ARBA" id="ARBA00023163"/>
    </source>
</evidence>
<keyword evidence="4" id="KW-0804">Transcription</keyword>
<evidence type="ECO:0000256" key="2">
    <source>
        <dbReference type="ARBA" id="ARBA00023015"/>
    </source>
</evidence>
<evidence type="ECO:0000259" key="5">
    <source>
        <dbReference type="Pfam" id="PF04542"/>
    </source>
</evidence>
<dbReference type="Gene3D" id="1.10.10.10">
    <property type="entry name" value="Winged helix-like DNA-binding domain superfamily/Winged helix DNA-binding domain"/>
    <property type="match status" value="1"/>
</dbReference>
<dbReference type="CDD" id="cd06171">
    <property type="entry name" value="Sigma70_r4"/>
    <property type="match status" value="1"/>
</dbReference>
<dbReference type="InterPro" id="IPR013324">
    <property type="entry name" value="RNA_pol_sigma_r3/r4-like"/>
</dbReference>
<dbReference type="InterPro" id="IPR013249">
    <property type="entry name" value="RNA_pol_sigma70_r4_t2"/>
</dbReference>
<dbReference type="NCBIfam" id="TIGR02937">
    <property type="entry name" value="sigma70-ECF"/>
    <property type="match status" value="1"/>
</dbReference>
<dbReference type="KEGG" id="pzu:PHZ_c2171"/>
<dbReference type="EMBL" id="CP000747">
    <property type="protein sequence ID" value="ACG78582.1"/>
    <property type="molecule type" value="Genomic_DNA"/>
</dbReference>
<evidence type="ECO:0000256" key="3">
    <source>
        <dbReference type="ARBA" id="ARBA00023082"/>
    </source>
</evidence>
<dbReference type="PANTHER" id="PTHR43133:SF63">
    <property type="entry name" value="RNA POLYMERASE SIGMA FACTOR FECI-RELATED"/>
    <property type="match status" value="1"/>
</dbReference>
<dbReference type="AlphaFoldDB" id="B4REQ6"/>
<evidence type="ECO:0000259" key="6">
    <source>
        <dbReference type="Pfam" id="PF08281"/>
    </source>
</evidence>
<evidence type="ECO:0000313" key="8">
    <source>
        <dbReference type="Proteomes" id="UP000001868"/>
    </source>
</evidence>
<dbReference type="STRING" id="450851.PHZ_c2171"/>
<comment type="similarity">
    <text evidence="1">Belongs to the sigma-70 factor family. ECF subfamily.</text>
</comment>
<name>B4REQ6_PHEZH</name>
<keyword evidence="8" id="KW-1185">Reference proteome</keyword>
<organism evidence="7 8">
    <name type="scientific">Phenylobacterium zucineum (strain HLK1)</name>
    <dbReference type="NCBI Taxonomy" id="450851"/>
    <lineage>
        <taxon>Bacteria</taxon>
        <taxon>Pseudomonadati</taxon>
        <taxon>Pseudomonadota</taxon>
        <taxon>Alphaproteobacteria</taxon>
        <taxon>Caulobacterales</taxon>
        <taxon>Caulobacteraceae</taxon>
        <taxon>Phenylobacterium</taxon>
    </lineage>
</organism>
<keyword evidence="3" id="KW-0731">Sigma factor</keyword>
<dbReference type="GO" id="GO:0003677">
    <property type="term" value="F:DNA binding"/>
    <property type="evidence" value="ECO:0007669"/>
    <property type="project" value="InterPro"/>
</dbReference>
<dbReference type="InterPro" id="IPR036388">
    <property type="entry name" value="WH-like_DNA-bd_sf"/>
</dbReference>
<dbReference type="InterPro" id="IPR007627">
    <property type="entry name" value="RNA_pol_sigma70_r2"/>
</dbReference>
<dbReference type="SUPFAM" id="SSF88659">
    <property type="entry name" value="Sigma3 and sigma4 domains of RNA polymerase sigma factors"/>
    <property type="match status" value="1"/>
</dbReference>
<dbReference type="PANTHER" id="PTHR43133">
    <property type="entry name" value="RNA POLYMERASE ECF-TYPE SIGMA FACTO"/>
    <property type="match status" value="1"/>
</dbReference>
<reference evidence="7 8" key="1">
    <citation type="journal article" date="2008" name="BMC Genomics">
        <title>Complete genome of Phenylobacterium zucineum - a novel facultative intracellular bacterium isolated from human erythroleukemia cell line K562.</title>
        <authorList>
            <person name="Luo Y."/>
            <person name="Xu X."/>
            <person name="Ding Z."/>
            <person name="Liu Z."/>
            <person name="Zhang B."/>
            <person name="Yan Z."/>
            <person name="Sun J."/>
            <person name="Hu S."/>
            <person name="Hu X."/>
        </authorList>
    </citation>
    <scope>NUCLEOTIDE SEQUENCE [LARGE SCALE GENOMIC DNA]</scope>
    <source>
        <strain evidence="7 8">HLK1</strain>
    </source>
</reference>
<dbReference type="Pfam" id="PF04542">
    <property type="entry name" value="Sigma70_r2"/>
    <property type="match status" value="1"/>
</dbReference>
<keyword evidence="2" id="KW-0805">Transcription regulation</keyword>
<feature type="domain" description="RNA polymerase sigma factor 70 region 4 type 2" evidence="6">
    <location>
        <begin position="215"/>
        <end position="263"/>
    </location>
</feature>
<feature type="domain" description="RNA polymerase sigma-70 region 2" evidence="5">
    <location>
        <begin position="130"/>
        <end position="192"/>
    </location>
</feature>
<dbReference type="InterPro" id="IPR013325">
    <property type="entry name" value="RNA_pol_sigma_r2"/>
</dbReference>